<evidence type="ECO:0000313" key="13">
    <source>
        <dbReference type="Proteomes" id="UP000440732"/>
    </source>
</evidence>
<evidence type="ECO:0000259" key="2">
    <source>
        <dbReference type="Pfam" id="PF14226"/>
    </source>
</evidence>
<dbReference type="EMBL" id="QXFZ01000219">
    <property type="protein sequence ID" value="KAE9126284.1"/>
    <property type="molecule type" value="Genomic_DNA"/>
</dbReference>
<evidence type="ECO:0000313" key="14">
    <source>
        <dbReference type="Proteomes" id="UP000441208"/>
    </source>
</evidence>
<evidence type="ECO:0000313" key="16">
    <source>
        <dbReference type="Proteomes" id="UP000476176"/>
    </source>
</evidence>
<gene>
    <name evidence="9" type="ORF">PF001_g5163</name>
    <name evidence="8" type="ORF">PF002_g6789</name>
    <name evidence="7" type="ORF">PF004_g4902</name>
    <name evidence="6" type="ORF">PF005_g5930</name>
    <name evidence="5" type="ORF">PF006_g5233</name>
    <name evidence="4" type="ORF">PF007_g6030</name>
    <name evidence="3" type="ORF">PF011_g2333</name>
</gene>
<sequence>MDVTLAFAMWAARLRPVSRLALGARSFSSPRVMTAAKVALQQLPLVDVSPLVAEANNGREVAQETKTEILGAMRSACIETGFFTVPTEGVLPNDLIQAAYRRADEFIELPDAVKQKYHCKRSPNARGWTPMFEEPSYQPDVVSHLEGFDLARELPETYVKERSSLGPNVWPAEVPRFQEDVYALYEETTKLSTVLFRSFAEMLGLPPDTFLQHVDEEAEAFMRLLTYPEIDAPVKNSTVGIASHTDFECFTIIHQNGEGLHLLNRQGDWVEAPVCDDSLVRSIRLFIMVGDMLEHWTNGVLIATEHRVCNSEKKRQSIVRFNGANGDTVVEPLPAFVSPENPPRYARMTQREHITHQIELAEQLLHKTKAAAHA</sequence>
<proteinExistence type="predicted"/>
<dbReference type="Proteomes" id="UP000460718">
    <property type="component" value="Unassembled WGS sequence"/>
</dbReference>
<dbReference type="EMBL" id="QXGA01000193">
    <property type="protein sequence ID" value="KAE9150365.1"/>
    <property type="molecule type" value="Genomic_DNA"/>
</dbReference>
<protein>
    <recommendedName>
        <fullName evidence="17">Fe2OG dioxygenase domain-containing protein</fullName>
    </recommendedName>
</protein>
<dbReference type="PRINTS" id="PR00682">
    <property type="entry name" value="IPNSYNTHASE"/>
</dbReference>
<evidence type="ECO:0000313" key="7">
    <source>
        <dbReference type="EMBL" id="KAE9246224.1"/>
    </source>
</evidence>
<dbReference type="EMBL" id="QXFW01000069">
    <property type="protein sequence ID" value="KAE9026884.1"/>
    <property type="molecule type" value="Genomic_DNA"/>
</dbReference>
<dbReference type="Gene3D" id="2.60.120.330">
    <property type="entry name" value="B-lactam Antibiotic, Isopenicillin N Synthase, Chain"/>
    <property type="match status" value="1"/>
</dbReference>
<evidence type="ECO:0000313" key="10">
    <source>
        <dbReference type="Proteomes" id="UP000433483"/>
    </source>
</evidence>
<accession>A0A6A3YVP6</accession>
<feature type="domain" description="Isopenicillin N synthase-like Fe(2+) 2OG dioxygenase" evidence="1">
    <location>
        <begin position="222"/>
        <end position="321"/>
    </location>
</feature>
<comment type="caution">
    <text evidence="6">The sequence shown here is derived from an EMBL/GenBank/DDBJ whole genome shotgun (WGS) entry which is preliminary data.</text>
</comment>
<evidence type="ECO:0000313" key="8">
    <source>
        <dbReference type="EMBL" id="KAE9246331.1"/>
    </source>
</evidence>
<dbReference type="InterPro" id="IPR026992">
    <property type="entry name" value="DIOX_N"/>
</dbReference>
<evidence type="ECO:0000313" key="12">
    <source>
        <dbReference type="Proteomes" id="UP000440367"/>
    </source>
</evidence>
<dbReference type="Proteomes" id="UP000440367">
    <property type="component" value="Unassembled WGS sequence"/>
</dbReference>
<dbReference type="EMBL" id="QXGE01000188">
    <property type="protein sequence ID" value="KAE9320922.1"/>
    <property type="molecule type" value="Genomic_DNA"/>
</dbReference>
<dbReference type="PANTHER" id="PTHR47990">
    <property type="entry name" value="2-OXOGLUTARATE (2OG) AND FE(II)-DEPENDENT OXYGENASE SUPERFAMILY PROTEIN-RELATED"/>
    <property type="match status" value="1"/>
</dbReference>
<dbReference type="Proteomes" id="UP000440732">
    <property type="component" value="Unassembled WGS sequence"/>
</dbReference>
<dbReference type="OrthoDB" id="288590at2759"/>
<reference evidence="10 11" key="1">
    <citation type="submission" date="2018-08" db="EMBL/GenBank/DDBJ databases">
        <title>Genomic investigation of the strawberry pathogen Phytophthora fragariae indicates pathogenicity is determined by transcriptional variation in three key races.</title>
        <authorList>
            <person name="Adams T.M."/>
            <person name="Armitage A.D."/>
            <person name="Sobczyk M.K."/>
            <person name="Bates H.J."/>
            <person name="Dunwell J.M."/>
            <person name="Nellist C.F."/>
            <person name="Harrison R.J."/>
        </authorList>
    </citation>
    <scope>NUCLEOTIDE SEQUENCE [LARGE SCALE GENOMIC DNA]</scope>
    <source>
        <strain evidence="9 11">A4</strain>
        <strain evidence="8 12">BC-1</strain>
        <strain evidence="7 16">BC-23</strain>
        <strain evidence="6 10">NOV-27</strain>
        <strain evidence="5 13">NOV-5</strain>
        <strain evidence="4 14">NOV-71</strain>
        <strain evidence="3 15">SCRP245</strain>
    </source>
</reference>
<evidence type="ECO:0008006" key="17">
    <source>
        <dbReference type="Google" id="ProtNLM"/>
    </source>
</evidence>
<evidence type="ECO:0000259" key="1">
    <source>
        <dbReference type="Pfam" id="PF03171"/>
    </source>
</evidence>
<dbReference type="Pfam" id="PF14226">
    <property type="entry name" value="DIOX_N"/>
    <property type="match status" value="1"/>
</dbReference>
<dbReference type="EMBL" id="QXGB01000213">
    <property type="protein sequence ID" value="KAE9224374.1"/>
    <property type="molecule type" value="Genomic_DNA"/>
</dbReference>
<evidence type="ECO:0000313" key="6">
    <source>
        <dbReference type="EMBL" id="KAE9224374.1"/>
    </source>
</evidence>
<dbReference type="Proteomes" id="UP000433483">
    <property type="component" value="Unassembled WGS sequence"/>
</dbReference>
<dbReference type="SUPFAM" id="SSF51197">
    <property type="entry name" value="Clavaminate synthase-like"/>
    <property type="match status" value="1"/>
</dbReference>
<evidence type="ECO:0000313" key="9">
    <source>
        <dbReference type="EMBL" id="KAE9320922.1"/>
    </source>
</evidence>
<dbReference type="Proteomes" id="UP000437068">
    <property type="component" value="Unassembled WGS sequence"/>
</dbReference>
<dbReference type="Proteomes" id="UP000441208">
    <property type="component" value="Unassembled WGS sequence"/>
</dbReference>
<name>A0A6A3YVP6_9STRA</name>
<evidence type="ECO:0000313" key="4">
    <source>
        <dbReference type="EMBL" id="KAE9126284.1"/>
    </source>
</evidence>
<dbReference type="Pfam" id="PF03171">
    <property type="entry name" value="2OG-FeII_Oxy"/>
    <property type="match status" value="1"/>
</dbReference>
<evidence type="ECO:0000313" key="15">
    <source>
        <dbReference type="Proteomes" id="UP000460718"/>
    </source>
</evidence>
<feature type="domain" description="Non-haem dioxygenase N-terminal" evidence="2">
    <location>
        <begin position="43"/>
        <end position="173"/>
    </location>
</feature>
<dbReference type="EMBL" id="QXGD01000241">
    <property type="protein sequence ID" value="KAE9246331.1"/>
    <property type="molecule type" value="Genomic_DNA"/>
</dbReference>
<evidence type="ECO:0000313" key="11">
    <source>
        <dbReference type="Proteomes" id="UP000437068"/>
    </source>
</evidence>
<dbReference type="Proteomes" id="UP000476176">
    <property type="component" value="Unassembled WGS sequence"/>
</dbReference>
<dbReference type="AlphaFoldDB" id="A0A6A3YVP6"/>
<keyword evidence="10" id="KW-1185">Reference proteome</keyword>
<dbReference type="InterPro" id="IPR050231">
    <property type="entry name" value="Iron_ascorbate_oxido_reductase"/>
</dbReference>
<evidence type="ECO:0000313" key="3">
    <source>
        <dbReference type="EMBL" id="KAE9026884.1"/>
    </source>
</evidence>
<organism evidence="6 10">
    <name type="scientific">Phytophthora fragariae</name>
    <dbReference type="NCBI Taxonomy" id="53985"/>
    <lineage>
        <taxon>Eukaryota</taxon>
        <taxon>Sar</taxon>
        <taxon>Stramenopiles</taxon>
        <taxon>Oomycota</taxon>
        <taxon>Peronosporomycetes</taxon>
        <taxon>Peronosporales</taxon>
        <taxon>Peronosporaceae</taxon>
        <taxon>Phytophthora</taxon>
    </lineage>
</organism>
<evidence type="ECO:0000313" key="5">
    <source>
        <dbReference type="EMBL" id="KAE9150365.1"/>
    </source>
</evidence>
<dbReference type="InterPro" id="IPR044861">
    <property type="entry name" value="IPNS-like_FE2OG_OXY"/>
</dbReference>
<dbReference type="EMBL" id="QXGC01000175">
    <property type="protein sequence ID" value="KAE9246224.1"/>
    <property type="molecule type" value="Genomic_DNA"/>
</dbReference>
<dbReference type="InterPro" id="IPR027443">
    <property type="entry name" value="IPNS-like_sf"/>
</dbReference>